<dbReference type="PANTHER" id="PTHR31558">
    <property type="entry name" value="CW14 PROTEIN"/>
    <property type="match status" value="1"/>
</dbReference>
<evidence type="ECO:0000256" key="1">
    <source>
        <dbReference type="SAM" id="MobiDB-lite"/>
    </source>
</evidence>
<reference evidence="4" key="1">
    <citation type="journal article" date="2023" name="Commun. Biol.">
        <title>Genome analysis of Parmales, the sister group of diatoms, reveals the evolutionary specialization of diatoms from phago-mixotrophs to photoautotrophs.</title>
        <authorList>
            <person name="Ban H."/>
            <person name="Sato S."/>
            <person name="Yoshikawa S."/>
            <person name="Yamada K."/>
            <person name="Nakamura Y."/>
            <person name="Ichinomiya M."/>
            <person name="Sato N."/>
            <person name="Blanc-Mathieu R."/>
            <person name="Endo H."/>
            <person name="Kuwata A."/>
            <person name="Ogata H."/>
        </authorList>
    </citation>
    <scope>NUCLEOTIDE SEQUENCE [LARGE SCALE GENOMIC DNA]</scope>
    <source>
        <strain evidence="4">NIES 3700</strain>
    </source>
</reference>
<keyword evidence="4" id="KW-1185">Reference proteome</keyword>
<dbReference type="Proteomes" id="UP001165122">
    <property type="component" value="Unassembled WGS sequence"/>
</dbReference>
<feature type="region of interest" description="Disordered" evidence="1">
    <location>
        <begin position="41"/>
        <end position="144"/>
    </location>
</feature>
<sequence>MSSGIVFTSLCYKRRSSKYMPERALSLLPNHIPKLSLPNLHHLTHGRTTTNPNVLTSPTSSNDQDQSTTIFGSLKKVSQQNHRQSKSSSSSLPTFLPLAETPDDPPSDPHLFSPALSPDHTTVSDSETLRRSPSGSPPDPFSLPEAKNYLWQVRRITLTRSPNSQTYLTYTSHPPPPGSPRFCINLTETNCVVKETSESKAPTTFCVVVQYSAVSGERKKEESKELKISTSKEGRFKLAFKEEWERREFLNLVRSITANNRSVNPFPSLPPPLHHHQQQQQQSHPSTTWTQREVTLLIISLTSTTSLLLLVPFLDFLKVSVATLAVICTTSYTNIRLVDASKTPKLPTPKTPPFTSPLNLAQDPETPKRLPLVYPLVGKSNTPWSPNELSTFVLRPQGYITKHHHKKKVNPTFEIYDCIAVDIIKCERKLTNVGDRIKFPHINFEEVGGLASFFVVNISLNGEKPSFFNPVNDGKGFSLLLTFKISEVARRILSTLETNWTESDKLKLRAIKVLKNWIQQAPTDATEMGKFKTIFQADNLVEAGFPSVFANWNGKPMLIKRAGTIFGGQARMESPPSPTRTRGLSLDSNDKTINAFSSGSNEDAPQPIHRYVEFDINLHQFPYVAKNALQLLHAECFPKMITNIGIVIEARKEEELPEALLGSAKLIKAKKTEAMDEAVFWS</sequence>
<comment type="caution">
    <text evidence="3">The sequence shown here is derived from an EMBL/GenBank/DDBJ whole genome shotgun (WGS) entry which is preliminary data.</text>
</comment>
<feature type="compositionally biased region" description="Polar residues" evidence="1">
    <location>
        <begin position="119"/>
        <end position="134"/>
    </location>
</feature>
<name>A0A9W7FRQ9_9STRA</name>
<dbReference type="AlphaFoldDB" id="A0A9W7FRQ9"/>
<protein>
    <recommendedName>
        <fullName evidence="2">Protein ENHANCED DISEASE RESISTANCE 2 C-terminal domain-containing protein</fullName>
    </recommendedName>
</protein>
<feature type="region of interest" description="Disordered" evidence="1">
    <location>
        <begin position="263"/>
        <end position="287"/>
    </location>
</feature>
<feature type="compositionally biased region" description="Polar residues" evidence="1">
    <location>
        <begin position="46"/>
        <end position="71"/>
    </location>
</feature>
<dbReference type="PANTHER" id="PTHR31558:SF3">
    <property type="entry name" value="CW14 PROTEIN"/>
    <property type="match status" value="1"/>
</dbReference>
<feature type="domain" description="Protein ENHANCED DISEASE RESISTANCE 2 C-terminal" evidence="2">
    <location>
        <begin position="384"/>
        <end position="667"/>
    </location>
</feature>
<proteinExistence type="predicted"/>
<gene>
    <name evidence="3" type="ORF">TrLO_g9813</name>
</gene>
<dbReference type="InterPro" id="IPR009769">
    <property type="entry name" value="EDR2_C"/>
</dbReference>
<evidence type="ECO:0000259" key="2">
    <source>
        <dbReference type="Pfam" id="PF07059"/>
    </source>
</evidence>
<dbReference type="OrthoDB" id="9970435at2759"/>
<dbReference type="Pfam" id="PF07059">
    <property type="entry name" value="EDR2_C"/>
    <property type="match status" value="1"/>
</dbReference>
<dbReference type="SUPFAM" id="SSF50729">
    <property type="entry name" value="PH domain-like"/>
    <property type="match status" value="1"/>
</dbReference>
<evidence type="ECO:0000313" key="4">
    <source>
        <dbReference type="Proteomes" id="UP001165122"/>
    </source>
</evidence>
<evidence type="ECO:0000313" key="3">
    <source>
        <dbReference type="EMBL" id="GMI16950.1"/>
    </source>
</evidence>
<accession>A0A9W7FRQ9</accession>
<feature type="compositionally biased region" description="Low complexity" evidence="1">
    <location>
        <begin position="78"/>
        <end position="91"/>
    </location>
</feature>
<dbReference type="EMBL" id="BRXW01000271">
    <property type="protein sequence ID" value="GMI16950.1"/>
    <property type="molecule type" value="Genomic_DNA"/>
</dbReference>
<organism evidence="3 4">
    <name type="scientific">Triparma laevis f. longispina</name>
    <dbReference type="NCBI Taxonomy" id="1714387"/>
    <lineage>
        <taxon>Eukaryota</taxon>
        <taxon>Sar</taxon>
        <taxon>Stramenopiles</taxon>
        <taxon>Ochrophyta</taxon>
        <taxon>Bolidophyceae</taxon>
        <taxon>Parmales</taxon>
        <taxon>Triparmaceae</taxon>
        <taxon>Triparma</taxon>
    </lineage>
</organism>